<dbReference type="NCBIfam" id="NF001399">
    <property type="entry name" value="PRK00283.1"/>
    <property type="match status" value="1"/>
</dbReference>
<dbReference type="AlphaFoldDB" id="A0A6J6LX97"/>
<name>A0A6J6LX97_9ZZZZ</name>
<dbReference type="EMBL" id="CAEZXA010000009">
    <property type="protein sequence ID" value="CAB4665558.1"/>
    <property type="molecule type" value="Genomic_DNA"/>
</dbReference>
<dbReference type="Pfam" id="PF00589">
    <property type="entry name" value="Phage_integrase"/>
    <property type="match status" value="1"/>
</dbReference>
<evidence type="ECO:0000256" key="2">
    <source>
        <dbReference type="ARBA" id="ARBA00010450"/>
    </source>
</evidence>
<dbReference type="SUPFAM" id="SSF47823">
    <property type="entry name" value="lambda integrase-like, N-terminal domain"/>
    <property type="match status" value="1"/>
</dbReference>
<keyword evidence="7" id="KW-0229">DNA integration</keyword>
<dbReference type="CDD" id="cd00798">
    <property type="entry name" value="INT_XerDC_C"/>
    <property type="match status" value="1"/>
</dbReference>
<keyword evidence="8" id="KW-0238">DNA-binding</keyword>
<evidence type="ECO:0000256" key="1">
    <source>
        <dbReference type="ARBA" id="ARBA00004496"/>
    </source>
</evidence>
<dbReference type="InterPro" id="IPR023009">
    <property type="entry name" value="Tyrosine_recombinase_XerC/XerD"/>
</dbReference>
<evidence type="ECO:0000313" key="14">
    <source>
        <dbReference type="EMBL" id="CAB4665558.1"/>
    </source>
</evidence>
<evidence type="ECO:0000259" key="11">
    <source>
        <dbReference type="PROSITE" id="PS51898"/>
    </source>
</evidence>
<dbReference type="InterPro" id="IPR044068">
    <property type="entry name" value="CB"/>
</dbReference>
<protein>
    <recommendedName>
        <fullName evidence="3">Tyrosine recombinase XerD</fullName>
    </recommendedName>
</protein>
<dbReference type="PROSITE" id="PS51900">
    <property type="entry name" value="CB"/>
    <property type="match status" value="1"/>
</dbReference>
<evidence type="ECO:0000256" key="10">
    <source>
        <dbReference type="ARBA" id="ARBA00023306"/>
    </source>
</evidence>
<reference evidence="14" key="1">
    <citation type="submission" date="2020-05" db="EMBL/GenBank/DDBJ databases">
        <authorList>
            <person name="Chiriac C."/>
            <person name="Salcher M."/>
            <person name="Ghai R."/>
            <person name="Kavagutti S V."/>
        </authorList>
    </citation>
    <scope>NUCLEOTIDE SEQUENCE</scope>
</reference>
<dbReference type="PANTHER" id="PTHR30349:SF81">
    <property type="entry name" value="TYROSINE RECOMBINASE XERC"/>
    <property type="match status" value="1"/>
</dbReference>
<dbReference type="GO" id="GO:0003677">
    <property type="term" value="F:DNA binding"/>
    <property type="evidence" value="ECO:0007669"/>
    <property type="project" value="UniProtKB-KW"/>
</dbReference>
<keyword evidence="5" id="KW-0132">Cell division</keyword>
<dbReference type="Gene3D" id="1.10.150.130">
    <property type="match status" value="1"/>
</dbReference>
<evidence type="ECO:0000256" key="3">
    <source>
        <dbReference type="ARBA" id="ARBA00015810"/>
    </source>
</evidence>
<evidence type="ECO:0000256" key="7">
    <source>
        <dbReference type="ARBA" id="ARBA00022908"/>
    </source>
</evidence>
<accession>A0A6J6LX97</accession>
<dbReference type="GO" id="GO:0005737">
    <property type="term" value="C:cytoplasm"/>
    <property type="evidence" value="ECO:0007669"/>
    <property type="project" value="UniProtKB-SubCell"/>
</dbReference>
<gene>
    <name evidence="14" type="ORF">UFOPK2334_00219</name>
    <name evidence="13" type="ORF">UFOPK4179_00784</name>
</gene>
<dbReference type="GO" id="GO:0007059">
    <property type="term" value="P:chromosome segregation"/>
    <property type="evidence" value="ECO:0007669"/>
    <property type="project" value="UniProtKB-KW"/>
</dbReference>
<dbReference type="InterPro" id="IPR011010">
    <property type="entry name" value="DNA_brk_join_enz"/>
</dbReference>
<feature type="domain" description="Core-binding (CB)" evidence="12">
    <location>
        <begin position="8"/>
        <end position="93"/>
    </location>
</feature>
<sequence>MAKVTTAERDAELIEEFLRWMTVERGRASNTISNYRRDLLRYVTYLSENDKSLLTCKESDIENYVRVLQTSGDASASTARRLAAIRMAHGFLHTEGQRRDNPTVRIEGVKVPGGVPKPLSLDEVTSLLEVMTGDSATEMRDRALLEFLYATGARISEACDVNLDDIDLSSGVVRLFGKGSKERVVPFGRMAQTRIREYIGSEGRGQLEPEVWARGTDRDAVFLTNRGRRLNRQKAWHVVRDAGVRAGITHELSPHVLRHSCATHMLEHGADLRIVQEMLGHATISTTQIYTKVSNDRLWAVYRDAHPRATG</sequence>
<keyword evidence="4" id="KW-0963">Cytoplasm</keyword>
<evidence type="ECO:0000256" key="5">
    <source>
        <dbReference type="ARBA" id="ARBA00022618"/>
    </source>
</evidence>
<evidence type="ECO:0000256" key="4">
    <source>
        <dbReference type="ARBA" id="ARBA00022490"/>
    </source>
</evidence>
<dbReference type="InterPro" id="IPR004107">
    <property type="entry name" value="Integrase_SAM-like_N"/>
</dbReference>
<dbReference type="GO" id="GO:0051301">
    <property type="term" value="P:cell division"/>
    <property type="evidence" value="ECO:0007669"/>
    <property type="project" value="UniProtKB-KW"/>
</dbReference>
<evidence type="ECO:0000256" key="6">
    <source>
        <dbReference type="ARBA" id="ARBA00022829"/>
    </source>
</evidence>
<dbReference type="HAMAP" id="MF_01808">
    <property type="entry name" value="Recomb_XerC_XerD"/>
    <property type="match status" value="1"/>
</dbReference>
<dbReference type="GO" id="GO:0006310">
    <property type="term" value="P:DNA recombination"/>
    <property type="evidence" value="ECO:0007669"/>
    <property type="project" value="UniProtKB-KW"/>
</dbReference>
<keyword evidence="10" id="KW-0131">Cell cycle</keyword>
<dbReference type="PROSITE" id="PS51898">
    <property type="entry name" value="TYR_RECOMBINASE"/>
    <property type="match status" value="1"/>
</dbReference>
<dbReference type="EMBL" id="CAETWZ010000068">
    <property type="protein sequence ID" value="CAB4367990.1"/>
    <property type="molecule type" value="Genomic_DNA"/>
</dbReference>
<comment type="similarity">
    <text evidence="2">Belongs to the 'phage' integrase family. XerD subfamily.</text>
</comment>
<comment type="subcellular location">
    <subcellularLocation>
        <location evidence="1">Cytoplasm</location>
    </subcellularLocation>
</comment>
<dbReference type="InterPro" id="IPR002104">
    <property type="entry name" value="Integrase_catalytic"/>
</dbReference>
<dbReference type="InterPro" id="IPR010998">
    <property type="entry name" value="Integrase_recombinase_N"/>
</dbReference>
<keyword evidence="6" id="KW-0159">Chromosome partition</keyword>
<evidence type="ECO:0000256" key="8">
    <source>
        <dbReference type="ARBA" id="ARBA00023125"/>
    </source>
</evidence>
<keyword evidence="9" id="KW-0233">DNA recombination</keyword>
<dbReference type="SUPFAM" id="SSF56349">
    <property type="entry name" value="DNA breaking-rejoining enzymes"/>
    <property type="match status" value="1"/>
</dbReference>
<dbReference type="GO" id="GO:0009009">
    <property type="term" value="F:site-specific recombinase activity"/>
    <property type="evidence" value="ECO:0007669"/>
    <property type="project" value="InterPro"/>
</dbReference>
<proteinExistence type="inferred from homology"/>
<dbReference type="NCBIfam" id="TIGR02225">
    <property type="entry name" value="recomb_XerD"/>
    <property type="match status" value="1"/>
</dbReference>
<dbReference type="Pfam" id="PF02899">
    <property type="entry name" value="Phage_int_SAM_1"/>
    <property type="match status" value="1"/>
</dbReference>
<dbReference type="PANTHER" id="PTHR30349">
    <property type="entry name" value="PHAGE INTEGRASE-RELATED"/>
    <property type="match status" value="1"/>
</dbReference>
<evidence type="ECO:0000259" key="12">
    <source>
        <dbReference type="PROSITE" id="PS51900"/>
    </source>
</evidence>
<dbReference type="InterPro" id="IPR013762">
    <property type="entry name" value="Integrase-like_cat_sf"/>
</dbReference>
<feature type="domain" description="Tyr recombinase" evidence="11">
    <location>
        <begin position="114"/>
        <end position="303"/>
    </location>
</feature>
<evidence type="ECO:0000313" key="13">
    <source>
        <dbReference type="EMBL" id="CAB4367990.1"/>
    </source>
</evidence>
<dbReference type="InterPro" id="IPR011932">
    <property type="entry name" value="Recomb_XerD"/>
</dbReference>
<evidence type="ECO:0000256" key="9">
    <source>
        <dbReference type="ARBA" id="ARBA00023172"/>
    </source>
</evidence>
<dbReference type="Gene3D" id="1.10.443.10">
    <property type="entry name" value="Intergrase catalytic core"/>
    <property type="match status" value="1"/>
</dbReference>
<dbReference type="InterPro" id="IPR050090">
    <property type="entry name" value="Tyrosine_recombinase_XerCD"/>
</dbReference>
<organism evidence="14">
    <name type="scientific">freshwater metagenome</name>
    <dbReference type="NCBI Taxonomy" id="449393"/>
    <lineage>
        <taxon>unclassified sequences</taxon>
        <taxon>metagenomes</taxon>
        <taxon>ecological metagenomes</taxon>
    </lineage>
</organism>